<gene>
    <name evidence="1" type="ORF">PBT88_13275</name>
</gene>
<reference evidence="1 2" key="1">
    <citation type="submission" date="2022-12" db="EMBL/GenBank/DDBJ databases">
        <title>Sphingomonas abieness sp. nov., an endophytic bacterium isolated from Abies koreana.</title>
        <authorList>
            <person name="Jiang L."/>
            <person name="Lee J."/>
        </authorList>
    </citation>
    <scope>NUCLEOTIDE SEQUENCE [LARGE SCALE GENOMIC DNA]</scope>
    <source>
        <strain evidence="2">PAMB 00755</strain>
    </source>
</reference>
<protein>
    <submittedName>
        <fullName evidence="1">Uncharacterized protein</fullName>
    </submittedName>
</protein>
<dbReference type="RefSeq" id="WP_270075816.1">
    <property type="nucleotide sequence ID" value="NZ_CP115174.1"/>
</dbReference>
<evidence type="ECO:0000313" key="1">
    <source>
        <dbReference type="EMBL" id="WBO21167.1"/>
    </source>
</evidence>
<dbReference type="EMBL" id="CP115174">
    <property type="protein sequence ID" value="WBO21167.1"/>
    <property type="molecule type" value="Genomic_DNA"/>
</dbReference>
<keyword evidence="2" id="KW-1185">Reference proteome</keyword>
<dbReference type="Proteomes" id="UP001210865">
    <property type="component" value="Chromosome"/>
</dbReference>
<name>A0ABY7NIR2_9SPHN</name>
<sequence>MAYRASVRDDIEPDALSAVEIEPFRLKSVEPAEFSALEEQVMALARTDSLGSIEAPGRVERLFTRLFGLNKEQRALADPRLEALRRAFVVARHRHHLPDVQTGELREAGFSIGQIRVIELRAIAL</sequence>
<organism evidence="1 2">
    <name type="scientific">Sphingomonas abietis</name>
    <dbReference type="NCBI Taxonomy" id="3012344"/>
    <lineage>
        <taxon>Bacteria</taxon>
        <taxon>Pseudomonadati</taxon>
        <taxon>Pseudomonadota</taxon>
        <taxon>Alphaproteobacteria</taxon>
        <taxon>Sphingomonadales</taxon>
        <taxon>Sphingomonadaceae</taxon>
        <taxon>Sphingomonas</taxon>
    </lineage>
</organism>
<proteinExistence type="predicted"/>
<evidence type="ECO:0000313" key="2">
    <source>
        <dbReference type="Proteomes" id="UP001210865"/>
    </source>
</evidence>
<accession>A0ABY7NIR2</accession>